<evidence type="ECO:0000256" key="2">
    <source>
        <dbReference type="ARBA" id="ARBA00010528"/>
    </source>
</evidence>
<keyword evidence="10" id="KW-1185">Reference proteome</keyword>
<dbReference type="EMBL" id="JAHWGI010001401">
    <property type="protein sequence ID" value="KAK3929449.1"/>
    <property type="molecule type" value="Genomic_DNA"/>
</dbReference>
<dbReference type="GO" id="GO:0005840">
    <property type="term" value="C:ribosome"/>
    <property type="evidence" value="ECO:0007669"/>
    <property type="project" value="UniProtKB-KW"/>
</dbReference>
<feature type="compositionally biased region" description="Low complexity" evidence="8">
    <location>
        <begin position="23"/>
        <end position="34"/>
    </location>
</feature>
<name>A0AAE1LSP4_9NEOP</name>
<dbReference type="Gene3D" id="3.40.1370.10">
    <property type="match status" value="1"/>
</dbReference>
<organism evidence="9 10">
    <name type="scientific">Frankliniella fusca</name>
    <dbReference type="NCBI Taxonomy" id="407009"/>
    <lineage>
        <taxon>Eukaryota</taxon>
        <taxon>Metazoa</taxon>
        <taxon>Ecdysozoa</taxon>
        <taxon>Arthropoda</taxon>
        <taxon>Hexapoda</taxon>
        <taxon>Insecta</taxon>
        <taxon>Pterygota</taxon>
        <taxon>Neoptera</taxon>
        <taxon>Paraneoptera</taxon>
        <taxon>Thysanoptera</taxon>
        <taxon>Terebrantia</taxon>
        <taxon>Thripoidea</taxon>
        <taxon>Thripidae</taxon>
        <taxon>Frankliniella</taxon>
    </lineage>
</organism>
<sequence>MLRRLVMGALRPNSCVQAAHRLSTTTESSPSEVEQYSSDGFPPPVVLSRNLEFPTNDGRKRMAWVENIDTVQERKLGMIDLHPDIFAVPPRIDVIWNNVHWQKLYRKVNLVQVNNRAEMIGGGRKPWQQKGLGRARQGSIRAPQWKHGGIAHGPRAPTTRFYMLPIHTRLYGLRCMLSVKLAQDDLHIVNALDIPTNEPSYLEDLAEERQWGPSVLFVDDTDVAPENIAIAADQIKHMNIMPVYGLNVYSMLNHDTLVLTLAALERIEKQILYFMHRTDRAKLAEKFKTSQV</sequence>
<keyword evidence="4" id="KW-0496">Mitochondrion</keyword>
<feature type="region of interest" description="Disordered" evidence="8">
    <location>
        <begin position="21"/>
        <end position="41"/>
    </location>
</feature>
<evidence type="ECO:0000256" key="1">
    <source>
        <dbReference type="ARBA" id="ARBA00004173"/>
    </source>
</evidence>
<evidence type="ECO:0000256" key="5">
    <source>
        <dbReference type="ARBA" id="ARBA00023274"/>
    </source>
</evidence>
<evidence type="ECO:0000256" key="3">
    <source>
        <dbReference type="ARBA" id="ARBA00022980"/>
    </source>
</evidence>
<comment type="caution">
    <text evidence="9">The sequence shown here is derived from an EMBL/GenBank/DDBJ whole genome shotgun (WGS) entry which is preliminary data.</text>
</comment>
<evidence type="ECO:0000313" key="10">
    <source>
        <dbReference type="Proteomes" id="UP001219518"/>
    </source>
</evidence>
<evidence type="ECO:0000256" key="6">
    <source>
        <dbReference type="ARBA" id="ARBA00040565"/>
    </source>
</evidence>
<accession>A0AAE1LSP4</accession>
<dbReference type="NCBIfam" id="TIGR03953">
    <property type="entry name" value="rplD_bact"/>
    <property type="match status" value="1"/>
</dbReference>
<dbReference type="PANTHER" id="PTHR10746:SF6">
    <property type="entry name" value="LARGE RIBOSOMAL SUBUNIT PROTEIN UL4M"/>
    <property type="match status" value="1"/>
</dbReference>
<evidence type="ECO:0000256" key="4">
    <source>
        <dbReference type="ARBA" id="ARBA00023128"/>
    </source>
</evidence>
<evidence type="ECO:0000256" key="7">
    <source>
        <dbReference type="ARBA" id="ARBA00082711"/>
    </source>
</evidence>
<dbReference type="GO" id="GO:0006412">
    <property type="term" value="P:translation"/>
    <property type="evidence" value="ECO:0007669"/>
    <property type="project" value="InterPro"/>
</dbReference>
<dbReference type="AlphaFoldDB" id="A0AAE1LSP4"/>
<evidence type="ECO:0000313" key="9">
    <source>
        <dbReference type="EMBL" id="KAK3929449.1"/>
    </source>
</evidence>
<dbReference type="GO" id="GO:0003735">
    <property type="term" value="F:structural constituent of ribosome"/>
    <property type="evidence" value="ECO:0007669"/>
    <property type="project" value="InterPro"/>
</dbReference>
<keyword evidence="3 9" id="KW-0689">Ribosomal protein</keyword>
<comment type="subcellular location">
    <subcellularLocation>
        <location evidence="1">Mitochondrion</location>
    </subcellularLocation>
</comment>
<dbReference type="GO" id="GO:1990904">
    <property type="term" value="C:ribonucleoprotein complex"/>
    <property type="evidence" value="ECO:0007669"/>
    <property type="project" value="UniProtKB-KW"/>
</dbReference>
<dbReference type="InterPro" id="IPR023574">
    <property type="entry name" value="Ribosomal_uL4_dom_sf"/>
</dbReference>
<dbReference type="Proteomes" id="UP001219518">
    <property type="component" value="Unassembled WGS sequence"/>
</dbReference>
<dbReference type="PANTHER" id="PTHR10746">
    <property type="entry name" value="50S RIBOSOMAL PROTEIN L4"/>
    <property type="match status" value="1"/>
</dbReference>
<dbReference type="SUPFAM" id="SSF52166">
    <property type="entry name" value="Ribosomal protein L4"/>
    <property type="match status" value="1"/>
</dbReference>
<dbReference type="GO" id="GO:0005743">
    <property type="term" value="C:mitochondrial inner membrane"/>
    <property type="evidence" value="ECO:0007669"/>
    <property type="project" value="UniProtKB-ARBA"/>
</dbReference>
<dbReference type="InterPro" id="IPR013005">
    <property type="entry name" value="Ribosomal_uL4-like"/>
</dbReference>
<reference evidence="9" key="1">
    <citation type="submission" date="2021-07" db="EMBL/GenBank/DDBJ databases">
        <authorList>
            <person name="Catto M.A."/>
            <person name="Jacobson A."/>
            <person name="Kennedy G."/>
            <person name="Labadie P."/>
            <person name="Hunt B.G."/>
            <person name="Srinivasan R."/>
        </authorList>
    </citation>
    <scope>NUCLEOTIDE SEQUENCE</scope>
    <source>
        <strain evidence="9">PL_HMW_Pooled</strain>
        <tissue evidence="9">Head</tissue>
    </source>
</reference>
<dbReference type="InterPro" id="IPR002136">
    <property type="entry name" value="Ribosomal_uL4"/>
</dbReference>
<protein>
    <recommendedName>
        <fullName evidence="6">Large ribosomal subunit protein uL4m</fullName>
    </recommendedName>
    <alternativeName>
        <fullName evidence="7">39S ribosomal protein L4, mitochondrial</fullName>
    </alternativeName>
</protein>
<proteinExistence type="inferred from homology"/>
<evidence type="ECO:0000256" key="8">
    <source>
        <dbReference type="SAM" id="MobiDB-lite"/>
    </source>
</evidence>
<gene>
    <name evidence="9" type="ORF">KUF71_003456</name>
</gene>
<keyword evidence="5" id="KW-0687">Ribonucleoprotein</keyword>
<dbReference type="FunFam" id="3.40.1370.10:FF:000005">
    <property type="entry name" value="39S ribosomal protein L4, mitochondrial"/>
    <property type="match status" value="1"/>
</dbReference>
<comment type="similarity">
    <text evidence="2">Belongs to the universal ribosomal protein uL4 family.</text>
</comment>
<reference evidence="9" key="2">
    <citation type="journal article" date="2023" name="BMC Genomics">
        <title>Pest status, molecular evolution, and epigenetic factors derived from the genome assembly of Frankliniella fusca, a thysanopteran phytovirus vector.</title>
        <authorList>
            <person name="Catto M.A."/>
            <person name="Labadie P.E."/>
            <person name="Jacobson A.L."/>
            <person name="Kennedy G.G."/>
            <person name="Srinivasan R."/>
            <person name="Hunt B.G."/>
        </authorList>
    </citation>
    <scope>NUCLEOTIDE SEQUENCE</scope>
    <source>
        <strain evidence="9">PL_HMW_Pooled</strain>
    </source>
</reference>
<dbReference type="Pfam" id="PF00573">
    <property type="entry name" value="Ribosomal_L4"/>
    <property type="match status" value="1"/>
</dbReference>